<dbReference type="AlphaFoldDB" id="A0AAP0NQ84"/>
<evidence type="ECO:0000313" key="2">
    <source>
        <dbReference type="Proteomes" id="UP001419268"/>
    </source>
</evidence>
<comment type="caution">
    <text evidence="1">The sequence shown here is derived from an EMBL/GenBank/DDBJ whole genome shotgun (WGS) entry which is preliminary data.</text>
</comment>
<proteinExistence type="predicted"/>
<dbReference type="Proteomes" id="UP001419268">
    <property type="component" value="Unassembled WGS sequence"/>
</dbReference>
<gene>
    <name evidence="1" type="ORF">Scep_019850</name>
</gene>
<dbReference type="EMBL" id="JBBNAG010000008">
    <property type="protein sequence ID" value="KAK9112331.1"/>
    <property type="molecule type" value="Genomic_DNA"/>
</dbReference>
<protein>
    <submittedName>
        <fullName evidence="1">Uncharacterized protein</fullName>
    </submittedName>
</protein>
<evidence type="ECO:0000313" key="1">
    <source>
        <dbReference type="EMBL" id="KAK9112331.1"/>
    </source>
</evidence>
<sequence>MNMANALVYCYVLISTHEKDLVIINNLNIFSKNFKFANDFKKEMNSKCLSKRSKESMN</sequence>
<accession>A0AAP0NQ84</accession>
<keyword evidence="2" id="KW-1185">Reference proteome</keyword>
<organism evidence="1 2">
    <name type="scientific">Stephania cephalantha</name>
    <dbReference type="NCBI Taxonomy" id="152367"/>
    <lineage>
        <taxon>Eukaryota</taxon>
        <taxon>Viridiplantae</taxon>
        <taxon>Streptophyta</taxon>
        <taxon>Embryophyta</taxon>
        <taxon>Tracheophyta</taxon>
        <taxon>Spermatophyta</taxon>
        <taxon>Magnoliopsida</taxon>
        <taxon>Ranunculales</taxon>
        <taxon>Menispermaceae</taxon>
        <taxon>Menispermoideae</taxon>
        <taxon>Cissampelideae</taxon>
        <taxon>Stephania</taxon>
    </lineage>
</organism>
<reference evidence="1 2" key="1">
    <citation type="submission" date="2024-01" db="EMBL/GenBank/DDBJ databases">
        <title>Genome assemblies of Stephania.</title>
        <authorList>
            <person name="Yang L."/>
        </authorList>
    </citation>
    <scope>NUCLEOTIDE SEQUENCE [LARGE SCALE GENOMIC DNA]</scope>
    <source>
        <strain evidence="1">JXDWG</strain>
        <tissue evidence="1">Leaf</tissue>
    </source>
</reference>
<name>A0AAP0NQ84_9MAGN</name>